<feature type="domain" description="Kri1-like C-terminal" evidence="4">
    <location>
        <begin position="540"/>
        <end position="629"/>
    </location>
</feature>
<reference evidence="5" key="1">
    <citation type="submission" date="2023-03" db="EMBL/GenBank/DDBJ databases">
        <title>Complete genome of Cladonia borealis.</title>
        <authorList>
            <person name="Park H."/>
        </authorList>
    </citation>
    <scope>NUCLEOTIDE SEQUENCE</scope>
    <source>
        <strain evidence="5">ANT050790</strain>
    </source>
</reference>
<name>A0AA39QVK0_9LECA</name>
<feature type="compositionally biased region" description="Polar residues" evidence="3">
    <location>
        <begin position="57"/>
        <end position="70"/>
    </location>
</feature>
<feature type="region of interest" description="Disordered" evidence="3">
    <location>
        <begin position="159"/>
        <end position="181"/>
    </location>
</feature>
<feature type="compositionally biased region" description="Basic residues" evidence="3">
    <location>
        <begin position="664"/>
        <end position="677"/>
    </location>
</feature>
<dbReference type="InterPro" id="IPR024626">
    <property type="entry name" value="Kri1-like_C"/>
</dbReference>
<dbReference type="Pfam" id="PF12936">
    <property type="entry name" value="Kri1_C"/>
    <property type="match status" value="1"/>
</dbReference>
<feature type="compositionally biased region" description="Basic and acidic residues" evidence="3">
    <location>
        <begin position="623"/>
        <end position="632"/>
    </location>
</feature>
<keyword evidence="2" id="KW-0175">Coiled coil</keyword>
<feature type="region of interest" description="Disordered" evidence="3">
    <location>
        <begin position="1"/>
        <end position="134"/>
    </location>
</feature>
<evidence type="ECO:0000313" key="6">
    <source>
        <dbReference type="Proteomes" id="UP001166286"/>
    </source>
</evidence>
<organism evidence="5 6">
    <name type="scientific">Cladonia borealis</name>
    <dbReference type="NCBI Taxonomy" id="184061"/>
    <lineage>
        <taxon>Eukaryota</taxon>
        <taxon>Fungi</taxon>
        <taxon>Dikarya</taxon>
        <taxon>Ascomycota</taxon>
        <taxon>Pezizomycotina</taxon>
        <taxon>Lecanoromycetes</taxon>
        <taxon>OSLEUM clade</taxon>
        <taxon>Lecanoromycetidae</taxon>
        <taxon>Lecanorales</taxon>
        <taxon>Lecanorineae</taxon>
        <taxon>Cladoniaceae</taxon>
        <taxon>Cladonia</taxon>
    </lineage>
</organism>
<dbReference type="EMBL" id="JAFEKC020000017">
    <property type="protein sequence ID" value="KAK0510032.1"/>
    <property type="molecule type" value="Genomic_DNA"/>
</dbReference>
<accession>A0AA39QVK0</accession>
<evidence type="ECO:0000256" key="1">
    <source>
        <dbReference type="ARBA" id="ARBA00007473"/>
    </source>
</evidence>
<feature type="compositionally biased region" description="Basic and acidic residues" evidence="3">
    <location>
        <begin position="72"/>
        <end position="93"/>
    </location>
</feature>
<comment type="caution">
    <text evidence="5">The sequence shown here is derived from an EMBL/GenBank/DDBJ whole genome shotgun (WGS) entry which is preliminary data.</text>
</comment>
<proteinExistence type="inferred from homology"/>
<evidence type="ECO:0000259" key="4">
    <source>
        <dbReference type="Pfam" id="PF12936"/>
    </source>
</evidence>
<feature type="region of interest" description="Disordered" evidence="3">
    <location>
        <begin position="248"/>
        <end position="277"/>
    </location>
</feature>
<dbReference type="AlphaFoldDB" id="A0AA39QVK0"/>
<dbReference type="PANTHER" id="PTHR14490:SF5">
    <property type="entry name" value="PROTEIN KRI1 HOMOLOG"/>
    <property type="match status" value="1"/>
</dbReference>
<dbReference type="GO" id="GO:0005730">
    <property type="term" value="C:nucleolus"/>
    <property type="evidence" value="ECO:0007669"/>
    <property type="project" value="TreeGrafter"/>
</dbReference>
<feature type="compositionally biased region" description="Basic residues" evidence="3">
    <location>
        <begin position="611"/>
        <end position="622"/>
    </location>
</feature>
<dbReference type="Pfam" id="PF05178">
    <property type="entry name" value="Kri1"/>
    <property type="match status" value="1"/>
</dbReference>
<feature type="compositionally biased region" description="Basic and acidic residues" evidence="3">
    <location>
        <begin position="248"/>
        <end position="259"/>
    </location>
</feature>
<evidence type="ECO:0000256" key="2">
    <source>
        <dbReference type="SAM" id="Coils"/>
    </source>
</evidence>
<feature type="region of interest" description="Disordered" evidence="3">
    <location>
        <begin position="607"/>
        <end position="677"/>
    </location>
</feature>
<dbReference type="GO" id="GO:0000447">
    <property type="term" value="P:endonucleolytic cleavage in ITS1 to separate SSU-rRNA from 5.8S rRNA and LSU-rRNA from tricistronic rRNA transcript (SSU-rRNA, 5.8S rRNA, LSU-rRNA)"/>
    <property type="evidence" value="ECO:0007669"/>
    <property type="project" value="TreeGrafter"/>
</dbReference>
<keyword evidence="6" id="KW-1185">Reference proteome</keyword>
<feature type="coiled-coil region" evidence="2">
    <location>
        <begin position="525"/>
        <end position="552"/>
    </location>
</feature>
<feature type="region of interest" description="Disordered" evidence="3">
    <location>
        <begin position="440"/>
        <end position="460"/>
    </location>
</feature>
<dbReference type="InterPro" id="IPR018034">
    <property type="entry name" value="Kri1"/>
</dbReference>
<dbReference type="GO" id="GO:0030686">
    <property type="term" value="C:90S preribosome"/>
    <property type="evidence" value="ECO:0007669"/>
    <property type="project" value="TreeGrafter"/>
</dbReference>
<evidence type="ECO:0000256" key="3">
    <source>
        <dbReference type="SAM" id="MobiDB-lite"/>
    </source>
</evidence>
<feature type="compositionally biased region" description="Basic and acidic residues" evidence="3">
    <location>
        <begin position="172"/>
        <end position="181"/>
    </location>
</feature>
<protein>
    <recommendedName>
        <fullName evidence="4">Kri1-like C-terminal domain-containing protein</fullName>
    </recommendedName>
</protein>
<dbReference type="PANTHER" id="PTHR14490">
    <property type="entry name" value="ZINC FINGER, ZZ TYPE"/>
    <property type="match status" value="1"/>
</dbReference>
<feature type="compositionally biased region" description="Basic and acidic residues" evidence="3">
    <location>
        <begin position="43"/>
        <end position="56"/>
    </location>
</feature>
<feature type="region of interest" description="Disordered" evidence="3">
    <location>
        <begin position="347"/>
        <end position="378"/>
    </location>
</feature>
<feature type="region of interest" description="Disordered" evidence="3">
    <location>
        <begin position="487"/>
        <end position="506"/>
    </location>
</feature>
<comment type="similarity">
    <text evidence="1">Belongs to the KRI1 family.</text>
</comment>
<gene>
    <name evidence="5" type="ORF">JMJ35_007426</name>
</gene>
<evidence type="ECO:0000313" key="5">
    <source>
        <dbReference type="EMBL" id="KAK0510032.1"/>
    </source>
</evidence>
<dbReference type="Proteomes" id="UP001166286">
    <property type="component" value="Unassembled WGS sequence"/>
</dbReference>
<sequence length="677" mass="77606">MSKSSLQLMDHANGTRRRSFQDEESVRPQKRIKTLLDEDSSSSDDHSSSRDAEVGQDKSSSNGHGFTINQEYARRFEHNKKREEQQQLEEKYGKLSAPPAREHGSRVEDDEMGSTGSSSEEEEDDEGILASGTLDLQIQNTLEAIRKKDPRVYNKETTFYTVPEEEAQNPTDKTKKEGKPMYLSDYHRRNLLDSANAGTDTLEDQPATYAQQQDDLKNVIVKEMHAATNDDVVRENGHDEDDIDEFLIRKPSARDEDVVSKQSRKMPSNLNVEGAEKDPETFLSNFMSARAWVTSEGSEFQPFESDDEEEERRADLFEEAYNLRFEDPKTANEKLLSHARDAAAKYSVRKEATNPRKKARELERARKDAARQDREEEKARLRKLQIADAEEKIKKIKEAAGLRGKLLDHHDWAAFLEEGWDDHRWEEEMEKRFGDSYYADRDVDQNNEGHTSGKRKMQKPKWADDIDIADLVPDFDATENQKPLFELTDEESEGDGGPIEGGEVDGLGNLVSRIHVDVKATSNKKRNHDELKKAARQERRKIEQLVDQQIEVQETLSSFGKKHAGYFRYRETSPTAYGLTAQDILMASDSQLNQYAGLKKLAAFRDAEKKKKDKKRLGKKARLREWRKDTFGSEKGPQKTFAEVLARQDRKPESNDANGIRIREGKKKKRSRKSKVG</sequence>